<name>A0A2J6QTJ4_HYAVF</name>
<dbReference type="Proteomes" id="UP000235786">
    <property type="component" value="Unassembled WGS sequence"/>
</dbReference>
<feature type="transmembrane region" description="Helical" evidence="1">
    <location>
        <begin position="96"/>
        <end position="118"/>
    </location>
</feature>
<gene>
    <name evidence="2" type="ORF">L207DRAFT_642314</name>
</gene>
<proteinExistence type="predicted"/>
<organism evidence="2 3">
    <name type="scientific">Hyaloscypha variabilis (strain UAMH 11265 / GT02V1 / F)</name>
    <name type="common">Meliniomyces variabilis</name>
    <dbReference type="NCBI Taxonomy" id="1149755"/>
    <lineage>
        <taxon>Eukaryota</taxon>
        <taxon>Fungi</taxon>
        <taxon>Dikarya</taxon>
        <taxon>Ascomycota</taxon>
        <taxon>Pezizomycotina</taxon>
        <taxon>Leotiomycetes</taxon>
        <taxon>Helotiales</taxon>
        <taxon>Hyaloscyphaceae</taxon>
        <taxon>Hyaloscypha</taxon>
        <taxon>Hyaloscypha variabilis</taxon>
    </lineage>
</organism>
<keyword evidence="1" id="KW-0472">Membrane</keyword>
<dbReference type="AlphaFoldDB" id="A0A2J6QTJ4"/>
<keyword evidence="1" id="KW-1133">Transmembrane helix</keyword>
<reference evidence="2 3" key="1">
    <citation type="submission" date="2016-04" db="EMBL/GenBank/DDBJ databases">
        <title>A degradative enzymes factory behind the ericoid mycorrhizal symbiosis.</title>
        <authorList>
            <consortium name="DOE Joint Genome Institute"/>
            <person name="Martino E."/>
            <person name="Morin E."/>
            <person name="Grelet G."/>
            <person name="Kuo A."/>
            <person name="Kohler A."/>
            <person name="Daghino S."/>
            <person name="Barry K."/>
            <person name="Choi C."/>
            <person name="Cichocki N."/>
            <person name="Clum A."/>
            <person name="Copeland A."/>
            <person name="Hainaut M."/>
            <person name="Haridas S."/>
            <person name="Labutti K."/>
            <person name="Lindquist E."/>
            <person name="Lipzen A."/>
            <person name="Khouja H.-R."/>
            <person name="Murat C."/>
            <person name="Ohm R."/>
            <person name="Olson A."/>
            <person name="Spatafora J."/>
            <person name="Veneault-Fourrey C."/>
            <person name="Henrissat B."/>
            <person name="Grigoriev I."/>
            <person name="Martin F."/>
            <person name="Perotto S."/>
        </authorList>
    </citation>
    <scope>NUCLEOTIDE SEQUENCE [LARGE SCALE GENOMIC DNA]</scope>
    <source>
        <strain evidence="2 3">F</strain>
    </source>
</reference>
<keyword evidence="1" id="KW-0812">Transmembrane</keyword>
<evidence type="ECO:0000313" key="3">
    <source>
        <dbReference type="Proteomes" id="UP000235786"/>
    </source>
</evidence>
<protein>
    <submittedName>
        <fullName evidence="2">Uncharacterized protein</fullName>
    </submittedName>
</protein>
<dbReference type="OrthoDB" id="10351751at2759"/>
<keyword evidence="3" id="KW-1185">Reference proteome</keyword>
<accession>A0A2J6QTJ4</accession>
<sequence>MESDWSEKYDSNELHNGAKAPAFDMFAISCIAEAECRELGDLFRLESSVHSSADLEACKPTNIPQHPPQINLATPKQTSTRKCQLQIRVLSSWRSILFLLFGILFLAAWIVIAVAVWYCWKDRMGHGGSNG</sequence>
<evidence type="ECO:0000313" key="2">
    <source>
        <dbReference type="EMBL" id="PMD29550.1"/>
    </source>
</evidence>
<dbReference type="EMBL" id="KZ613973">
    <property type="protein sequence ID" value="PMD29550.1"/>
    <property type="molecule type" value="Genomic_DNA"/>
</dbReference>
<evidence type="ECO:0000256" key="1">
    <source>
        <dbReference type="SAM" id="Phobius"/>
    </source>
</evidence>